<evidence type="ECO:0000256" key="11">
    <source>
        <dbReference type="SAM" id="SignalP"/>
    </source>
</evidence>
<dbReference type="InterPro" id="IPR002299">
    <property type="entry name" value="Porin_Neis"/>
</dbReference>
<dbReference type="PANTHER" id="PTHR34501">
    <property type="entry name" value="PROTEIN YDDL-RELATED"/>
    <property type="match status" value="1"/>
</dbReference>
<evidence type="ECO:0000256" key="6">
    <source>
        <dbReference type="ARBA" id="ARBA00022729"/>
    </source>
</evidence>
<evidence type="ECO:0000313" key="13">
    <source>
        <dbReference type="EMBL" id="QNN55676.1"/>
    </source>
</evidence>
<comment type="subcellular location">
    <subcellularLocation>
        <location evidence="1">Cell outer membrane</location>
        <topology evidence="1">Multi-pass membrane protein</topology>
    </subcellularLocation>
</comment>
<evidence type="ECO:0000256" key="2">
    <source>
        <dbReference type="ARBA" id="ARBA00011233"/>
    </source>
</evidence>
<dbReference type="SUPFAM" id="SSF56935">
    <property type="entry name" value="Porins"/>
    <property type="match status" value="1"/>
</dbReference>
<dbReference type="Pfam" id="PF13609">
    <property type="entry name" value="Porin_4"/>
    <property type="match status" value="1"/>
</dbReference>
<evidence type="ECO:0000256" key="3">
    <source>
        <dbReference type="ARBA" id="ARBA00022448"/>
    </source>
</evidence>
<dbReference type="KEGG" id="drg:H9K76_13650"/>
<evidence type="ECO:0000259" key="12">
    <source>
        <dbReference type="Pfam" id="PF13609"/>
    </source>
</evidence>
<evidence type="ECO:0000256" key="9">
    <source>
        <dbReference type="ARBA" id="ARBA00023136"/>
    </source>
</evidence>
<dbReference type="AlphaFoldDB" id="A0A7G9RJA1"/>
<evidence type="ECO:0000313" key="14">
    <source>
        <dbReference type="Proteomes" id="UP000515811"/>
    </source>
</evidence>
<organism evidence="13 14">
    <name type="scientific">Diaphorobacter ruginosibacter</name>
    <dbReference type="NCBI Taxonomy" id="1715720"/>
    <lineage>
        <taxon>Bacteria</taxon>
        <taxon>Pseudomonadati</taxon>
        <taxon>Pseudomonadota</taxon>
        <taxon>Betaproteobacteria</taxon>
        <taxon>Burkholderiales</taxon>
        <taxon>Comamonadaceae</taxon>
        <taxon>Diaphorobacter</taxon>
    </lineage>
</organism>
<dbReference type="CDD" id="cd00342">
    <property type="entry name" value="gram_neg_porins"/>
    <property type="match status" value="1"/>
</dbReference>
<dbReference type="Proteomes" id="UP000515811">
    <property type="component" value="Chromosome"/>
</dbReference>
<keyword evidence="14" id="KW-1185">Reference proteome</keyword>
<name>A0A7G9RJA1_9BURK</name>
<comment type="subunit">
    <text evidence="2">Homotrimer.</text>
</comment>
<keyword evidence="10" id="KW-0998">Cell outer membrane</keyword>
<keyword evidence="5" id="KW-0812">Transmembrane</keyword>
<sequence length="406" mass="43184">MKTRQWTGPLAASAVLVSALPAFAQSSVTITGAMDAGILSMSNYSKGVGYLPTTAHEGSDVRMKDGGLGSSNMGFKGVEDLGGGLKATFHLQGNLNLTNGNTGGPNSSGTTSHFNQMSTVGLSGSFGEVKLGRQFSPMAWSMMHTDVRGMRYFGSALTALVSMNAASKAWIGNNSNVAYGTIYDDNTIAYTTPVWNNLKFDFAYSFGEGGGKANSQQSVTALYSKDGLKLSALYYNGYGNNFGTATALYTAAANGDAAAGQRAARAAGFSPTANTNRLYSVGALYNVGAYTFGSQYYAARNPSHALMPGGSDSLDMLNLGFGWKPMPLLNILAGYYYVRDNKNEGHKATQFVVGAEYMLSRRTWFYLQGAHVTNKGENMALSPMYATPVAADRNVRAFMVGMRHTF</sequence>
<evidence type="ECO:0000256" key="8">
    <source>
        <dbReference type="ARBA" id="ARBA00023114"/>
    </source>
</evidence>
<proteinExistence type="predicted"/>
<dbReference type="PRINTS" id="PR00184">
    <property type="entry name" value="NEISSPPORIN"/>
</dbReference>
<dbReference type="Gene3D" id="2.40.160.10">
    <property type="entry name" value="Porin"/>
    <property type="match status" value="1"/>
</dbReference>
<evidence type="ECO:0000256" key="7">
    <source>
        <dbReference type="ARBA" id="ARBA00023065"/>
    </source>
</evidence>
<feature type="chain" id="PRO_5028873966" evidence="11">
    <location>
        <begin position="25"/>
        <end position="406"/>
    </location>
</feature>
<dbReference type="InterPro" id="IPR023614">
    <property type="entry name" value="Porin_dom_sf"/>
</dbReference>
<dbReference type="GO" id="GO:0006811">
    <property type="term" value="P:monoatomic ion transport"/>
    <property type="evidence" value="ECO:0007669"/>
    <property type="project" value="UniProtKB-KW"/>
</dbReference>
<dbReference type="RefSeq" id="WP_187595949.1">
    <property type="nucleotide sequence ID" value="NZ_CP060714.1"/>
</dbReference>
<dbReference type="GO" id="GO:0009279">
    <property type="term" value="C:cell outer membrane"/>
    <property type="evidence" value="ECO:0007669"/>
    <property type="project" value="UniProtKB-SubCell"/>
</dbReference>
<accession>A0A7G9RJA1</accession>
<gene>
    <name evidence="13" type="ORF">H9K76_13650</name>
</gene>
<keyword evidence="7" id="KW-0406">Ion transport</keyword>
<keyword evidence="3" id="KW-0813">Transport</keyword>
<evidence type="ECO:0000256" key="5">
    <source>
        <dbReference type="ARBA" id="ARBA00022692"/>
    </source>
</evidence>
<feature type="signal peptide" evidence="11">
    <location>
        <begin position="1"/>
        <end position="24"/>
    </location>
</feature>
<keyword evidence="4" id="KW-1134">Transmembrane beta strand</keyword>
<evidence type="ECO:0000256" key="1">
    <source>
        <dbReference type="ARBA" id="ARBA00004571"/>
    </source>
</evidence>
<keyword evidence="9" id="KW-0472">Membrane</keyword>
<reference evidence="13 14" key="1">
    <citation type="submission" date="2020-08" db="EMBL/GenBank/DDBJ databases">
        <title>Genome sequence of Diaphorobacter ruginosibacter DSM 27467T.</title>
        <authorList>
            <person name="Hyun D.-W."/>
            <person name="Bae J.-W."/>
        </authorList>
    </citation>
    <scope>NUCLEOTIDE SEQUENCE [LARGE SCALE GENOMIC DNA]</scope>
    <source>
        <strain evidence="13 14">DSM 27467</strain>
    </source>
</reference>
<keyword evidence="8" id="KW-0626">Porin</keyword>
<evidence type="ECO:0000256" key="4">
    <source>
        <dbReference type="ARBA" id="ARBA00022452"/>
    </source>
</evidence>
<feature type="domain" description="Porin" evidence="12">
    <location>
        <begin position="11"/>
        <end position="376"/>
    </location>
</feature>
<evidence type="ECO:0000256" key="10">
    <source>
        <dbReference type="ARBA" id="ARBA00023237"/>
    </source>
</evidence>
<dbReference type="EMBL" id="CP060714">
    <property type="protein sequence ID" value="QNN55676.1"/>
    <property type="molecule type" value="Genomic_DNA"/>
</dbReference>
<dbReference type="GO" id="GO:0015288">
    <property type="term" value="F:porin activity"/>
    <property type="evidence" value="ECO:0007669"/>
    <property type="project" value="UniProtKB-KW"/>
</dbReference>
<dbReference type="PANTHER" id="PTHR34501:SF9">
    <property type="entry name" value="MAJOR OUTER MEMBRANE PROTEIN P.IA"/>
    <property type="match status" value="1"/>
</dbReference>
<dbReference type="InterPro" id="IPR050298">
    <property type="entry name" value="Gram-neg_bact_OMP"/>
</dbReference>
<dbReference type="GO" id="GO:0046930">
    <property type="term" value="C:pore complex"/>
    <property type="evidence" value="ECO:0007669"/>
    <property type="project" value="UniProtKB-KW"/>
</dbReference>
<protein>
    <submittedName>
        <fullName evidence="13">Porin</fullName>
    </submittedName>
</protein>
<keyword evidence="6 11" id="KW-0732">Signal</keyword>
<dbReference type="InterPro" id="IPR033900">
    <property type="entry name" value="Gram_neg_porin_domain"/>
</dbReference>